<proteinExistence type="predicted"/>
<dbReference type="InterPro" id="IPR047964">
    <property type="entry name" value="EFR1-like"/>
</dbReference>
<dbReference type="InterPro" id="IPR029039">
    <property type="entry name" value="Flavoprotein-like_sf"/>
</dbReference>
<dbReference type="PROSITE" id="PS51379">
    <property type="entry name" value="4FE4S_FER_2"/>
    <property type="match status" value="1"/>
</dbReference>
<evidence type="ECO:0000256" key="2">
    <source>
        <dbReference type="ARBA" id="ARBA00023004"/>
    </source>
</evidence>
<feature type="domain" description="4Fe-4S ferredoxin-type" evidence="4">
    <location>
        <begin position="184"/>
        <end position="213"/>
    </location>
</feature>
<name>A0ABR8V7H7_9BACT</name>
<comment type="caution">
    <text evidence="5">The sequence shown here is derived from an EMBL/GenBank/DDBJ whole genome shotgun (WGS) entry which is preliminary data.</text>
</comment>
<evidence type="ECO:0000313" key="6">
    <source>
        <dbReference type="Proteomes" id="UP000616346"/>
    </source>
</evidence>
<dbReference type="InterPro" id="IPR017896">
    <property type="entry name" value="4Fe4S_Fe-S-bd"/>
</dbReference>
<dbReference type="InterPro" id="IPR017900">
    <property type="entry name" value="4Fe4S_Fe_S_CS"/>
</dbReference>
<dbReference type="SUPFAM" id="SSF52218">
    <property type="entry name" value="Flavoproteins"/>
    <property type="match status" value="1"/>
</dbReference>
<sequence length="254" mass="28512">MILYFSGTGNSRKVAEFLGRLLGERVLPIMELINEGTKTLQLQEKESLGFVFPVYSWGPPTVVLKALERLRVSRPSDYVYFICTCGDDTGKTADIFRRAVEKKGWKYGAGFSVVMPNTYVCLPGFDVDSNDLADIKLENMEGRLEVIALCVKARKRMTDCHEGALPRLKSYFIRPLFNRYLTSPKAFRASDACISCGKCAQVCPMHNIRLADGHPVWGMDCAMCLACYHYCPKHAVEYGCMTKGKGQFTLEKKA</sequence>
<evidence type="ECO:0000259" key="4">
    <source>
        <dbReference type="PROSITE" id="PS51379"/>
    </source>
</evidence>
<evidence type="ECO:0000256" key="1">
    <source>
        <dbReference type="ARBA" id="ARBA00022723"/>
    </source>
</evidence>
<evidence type="ECO:0000256" key="3">
    <source>
        <dbReference type="ARBA" id="ARBA00023014"/>
    </source>
</evidence>
<organism evidence="5 6">
    <name type="scientific">Phocaeicola faecium</name>
    <dbReference type="NCBI Taxonomy" id="2762213"/>
    <lineage>
        <taxon>Bacteria</taxon>
        <taxon>Pseudomonadati</taxon>
        <taxon>Bacteroidota</taxon>
        <taxon>Bacteroidia</taxon>
        <taxon>Bacteroidales</taxon>
        <taxon>Bacteroidaceae</taxon>
        <taxon>Phocaeicola</taxon>
    </lineage>
</organism>
<dbReference type="RefSeq" id="WP_191709184.1">
    <property type="nucleotide sequence ID" value="NZ_JACSPQ010000001.1"/>
</dbReference>
<dbReference type="SUPFAM" id="SSF54862">
    <property type="entry name" value="4Fe-4S ferredoxins"/>
    <property type="match status" value="1"/>
</dbReference>
<dbReference type="PROSITE" id="PS00198">
    <property type="entry name" value="4FE4S_FER_1"/>
    <property type="match status" value="1"/>
</dbReference>
<gene>
    <name evidence="5" type="ORF">H9626_00185</name>
</gene>
<dbReference type="Gene3D" id="3.30.70.20">
    <property type="match status" value="1"/>
</dbReference>
<keyword evidence="6" id="KW-1185">Reference proteome</keyword>
<accession>A0ABR8V7H7</accession>
<keyword evidence="2" id="KW-0408">Iron</keyword>
<dbReference type="Pfam" id="PF13187">
    <property type="entry name" value="Fer4_9"/>
    <property type="match status" value="1"/>
</dbReference>
<dbReference type="Gene3D" id="3.40.50.360">
    <property type="match status" value="1"/>
</dbReference>
<protein>
    <submittedName>
        <fullName evidence="5">4Fe-4S binding protein</fullName>
    </submittedName>
</protein>
<dbReference type="EMBL" id="JACSPQ010000001">
    <property type="protein sequence ID" value="MBD8000650.1"/>
    <property type="molecule type" value="Genomic_DNA"/>
</dbReference>
<dbReference type="Proteomes" id="UP000616346">
    <property type="component" value="Unassembled WGS sequence"/>
</dbReference>
<dbReference type="NCBIfam" id="NF038196">
    <property type="entry name" value="ferrodoxin_EFR1"/>
    <property type="match status" value="1"/>
</dbReference>
<reference evidence="5 6" key="1">
    <citation type="submission" date="2020-08" db="EMBL/GenBank/DDBJ databases">
        <title>A Genomic Blueprint of the Chicken Gut Microbiome.</title>
        <authorList>
            <person name="Gilroy R."/>
            <person name="Ravi A."/>
            <person name="Getino M."/>
            <person name="Pursley I."/>
            <person name="Horton D.L."/>
            <person name="Alikhan N.-F."/>
            <person name="Baker D."/>
            <person name="Gharbi K."/>
            <person name="Hall N."/>
            <person name="Watson M."/>
            <person name="Adriaenssens E.M."/>
            <person name="Foster-Nyarko E."/>
            <person name="Jarju S."/>
            <person name="Secka A."/>
            <person name="Antonio M."/>
            <person name="Oren A."/>
            <person name="Chaudhuri R."/>
            <person name="La Ragione R.M."/>
            <person name="Hildebrand F."/>
            <person name="Pallen M.J."/>
        </authorList>
    </citation>
    <scope>NUCLEOTIDE SEQUENCE [LARGE SCALE GENOMIC DNA]</scope>
    <source>
        <strain evidence="5 6">Sa1YUN3</strain>
    </source>
</reference>
<keyword evidence="3" id="KW-0411">Iron-sulfur</keyword>
<keyword evidence="1" id="KW-0479">Metal-binding</keyword>
<evidence type="ECO:0000313" key="5">
    <source>
        <dbReference type="EMBL" id="MBD8000650.1"/>
    </source>
</evidence>